<evidence type="ECO:0000256" key="2">
    <source>
        <dbReference type="ARBA" id="ARBA00009904"/>
    </source>
</evidence>
<evidence type="ECO:0000256" key="6">
    <source>
        <dbReference type="ARBA" id="ARBA00023065"/>
    </source>
</evidence>
<keyword evidence="3 8" id="KW-0813">Transport</keyword>
<dbReference type="PANTHER" id="PTHR11629">
    <property type="entry name" value="VACUOLAR PROTON ATPASES"/>
    <property type="match status" value="1"/>
</dbReference>
<keyword evidence="4 8" id="KW-0812">Transmembrane</keyword>
<keyword evidence="10" id="KW-1185">Reference proteome</keyword>
<dbReference type="GO" id="GO:0033179">
    <property type="term" value="C:proton-transporting V-type ATPase, V0 domain"/>
    <property type="evidence" value="ECO:0007669"/>
    <property type="project" value="InterPro"/>
</dbReference>
<protein>
    <recommendedName>
        <fullName evidence="8">V-type proton ATPase subunit a</fullName>
    </recommendedName>
</protein>
<comment type="subcellular location">
    <subcellularLocation>
        <location evidence="1">Membrane</location>
        <topology evidence="1">Multi-pass membrane protein</topology>
    </subcellularLocation>
</comment>
<sequence length="173" mass="19495">MLCIFGYLIFMIVYKWLMFLAETSREAPSILIEFVNMFIFPASGTSGLYPGQKHMQKVLLVVTALSVLILFLRKSLFLLWLHDGCSCFGVSKSGYTWKDSEEEVSLLGNQDIEVGNNQMEDGCPEMTCEEFNFGEILMTQVIHSIKHCLGCISNTVSYLQLWALCCLMSCGPC</sequence>
<dbReference type="GO" id="GO:0005886">
    <property type="term" value="C:plasma membrane"/>
    <property type="evidence" value="ECO:0007669"/>
    <property type="project" value="TreeGrafter"/>
</dbReference>
<reference evidence="9" key="1">
    <citation type="submission" date="2020-03" db="EMBL/GenBank/DDBJ databases">
        <title>Studies in the Genomics of Life Span.</title>
        <authorList>
            <person name="Glass D."/>
        </authorList>
    </citation>
    <scope>NUCLEOTIDE SEQUENCE</scope>
    <source>
        <strain evidence="9">SUZIE</strain>
        <tissue evidence="9">Muscle</tissue>
    </source>
</reference>
<keyword evidence="8" id="KW-0375">Hydrogen ion transport</keyword>
<accession>A0AA41T7Q7</accession>
<comment type="caution">
    <text evidence="8">Lacks conserved residue(s) required for the propagation of feature annotation.</text>
</comment>
<dbReference type="Pfam" id="PF01496">
    <property type="entry name" value="V_ATPase_I"/>
    <property type="match status" value="1"/>
</dbReference>
<feature type="transmembrane region" description="Helical" evidence="8">
    <location>
        <begin position="55"/>
        <end position="72"/>
    </location>
</feature>
<dbReference type="Proteomes" id="UP001166674">
    <property type="component" value="Unassembled WGS sequence"/>
</dbReference>
<feature type="transmembrane region" description="Helical" evidence="8">
    <location>
        <begin position="6"/>
        <end position="23"/>
    </location>
</feature>
<dbReference type="GO" id="GO:0016471">
    <property type="term" value="C:vacuolar proton-transporting V-type ATPase complex"/>
    <property type="evidence" value="ECO:0007669"/>
    <property type="project" value="TreeGrafter"/>
</dbReference>
<feature type="transmembrane region" description="Helical" evidence="8">
    <location>
        <begin position="30"/>
        <end position="49"/>
    </location>
</feature>
<gene>
    <name evidence="9" type="ORF">SUZIE_188850</name>
</gene>
<dbReference type="EMBL" id="JAATJV010410553">
    <property type="protein sequence ID" value="MBZ3886619.1"/>
    <property type="molecule type" value="Genomic_DNA"/>
</dbReference>
<evidence type="ECO:0000256" key="8">
    <source>
        <dbReference type="RuleBase" id="RU361189"/>
    </source>
</evidence>
<comment type="caution">
    <text evidence="9">The sequence shown here is derived from an EMBL/GenBank/DDBJ whole genome shotgun (WGS) entry which is preliminary data.</text>
</comment>
<name>A0AA41T7Q7_SCICA</name>
<evidence type="ECO:0000256" key="7">
    <source>
        <dbReference type="ARBA" id="ARBA00023136"/>
    </source>
</evidence>
<dbReference type="GO" id="GO:0046961">
    <property type="term" value="F:proton-transporting ATPase activity, rotational mechanism"/>
    <property type="evidence" value="ECO:0007669"/>
    <property type="project" value="InterPro"/>
</dbReference>
<keyword evidence="6 8" id="KW-0406">Ion transport</keyword>
<keyword evidence="5 8" id="KW-1133">Transmembrane helix</keyword>
<evidence type="ECO:0000256" key="3">
    <source>
        <dbReference type="ARBA" id="ARBA00022448"/>
    </source>
</evidence>
<dbReference type="PANTHER" id="PTHR11629:SF22">
    <property type="entry name" value="V-TYPE PROTON ATPASE 116 KDA SUBUNIT A 2"/>
    <property type="match status" value="1"/>
</dbReference>
<evidence type="ECO:0000256" key="1">
    <source>
        <dbReference type="ARBA" id="ARBA00004141"/>
    </source>
</evidence>
<evidence type="ECO:0000313" key="10">
    <source>
        <dbReference type="Proteomes" id="UP001166674"/>
    </source>
</evidence>
<evidence type="ECO:0000256" key="5">
    <source>
        <dbReference type="ARBA" id="ARBA00022989"/>
    </source>
</evidence>
<evidence type="ECO:0000256" key="4">
    <source>
        <dbReference type="ARBA" id="ARBA00022692"/>
    </source>
</evidence>
<dbReference type="AlphaFoldDB" id="A0AA41T7Q7"/>
<evidence type="ECO:0000313" key="9">
    <source>
        <dbReference type="EMBL" id="MBZ3886619.1"/>
    </source>
</evidence>
<dbReference type="GO" id="GO:0007035">
    <property type="term" value="P:vacuolar acidification"/>
    <property type="evidence" value="ECO:0007669"/>
    <property type="project" value="TreeGrafter"/>
</dbReference>
<dbReference type="GO" id="GO:0051117">
    <property type="term" value="F:ATPase binding"/>
    <property type="evidence" value="ECO:0007669"/>
    <property type="project" value="TreeGrafter"/>
</dbReference>
<comment type="function">
    <text evidence="8">Essential component of the vacuolar proton pump (V-ATPase), a multimeric enzyme that catalyzes the translocation of protons across the membranes. Required for assembly and activity of the V-ATPase.</text>
</comment>
<organism evidence="9 10">
    <name type="scientific">Sciurus carolinensis</name>
    <name type="common">Eastern gray squirrel</name>
    <dbReference type="NCBI Taxonomy" id="30640"/>
    <lineage>
        <taxon>Eukaryota</taxon>
        <taxon>Metazoa</taxon>
        <taxon>Chordata</taxon>
        <taxon>Craniata</taxon>
        <taxon>Vertebrata</taxon>
        <taxon>Euteleostomi</taxon>
        <taxon>Mammalia</taxon>
        <taxon>Eutheria</taxon>
        <taxon>Euarchontoglires</taxon>
        <taxon>Glires</taxon>
        <taxon>Rodentia</taxon>
        <taxon>Sciuromorpha</taxon>
        <taxon>Sciuridae</taxon>
        <taxon>Sciurinae</taxon>
        <taxon>Sciurini</taxon>
        <taxon>Sciurus</taxon>
    </lineage>
</organism>
<proteinExistence type="inferred from homology"/>
<comment type="similarity">
    <text evidence="2 8">Belongs to the V-ATPase 116 kDa subunit family.</text>
</comment>
<keyword evidence="7 8" id="KW-0472">Membrane</keyword>
<dbReference type="InterPro" id="IPR002490">
    <property type="entry name" value="V-ATPase_116kDa_su"/>
</dbReference>